<proteinExistence type="predicted"/>
<dbReference type="InterPro" id="IPR011089">
    <property type="entry name" value="GmrSD_C"/>
</dbReference>
<dbReference type="PANTHER" id="PTHR35149:SF1">
    <property type="entry name" value="DUF5655 DOMAIN-CONTAINING PROTEIN"/>
    <property type="match status" value="1"/>
</dbReference>
<reference evidence="2 3" key="1">
    <citation type="submission" date="2018-05" db="EMBL/GenBank/DDBJ databases">
        <title>Genomic Encyclopedia of Type Strains, Phase IV (KMG-IV): sequencing the most valuable type-strain genomes for metagenomic binning, comparative biology and taxonomic classification.</title>
        <authorList>
            <person name="Goeker M."/>
        </authorList>
    </citation>
    <scope>NUCLEOTIDE SEQUENCE [LARGE SCALE GENOMIC DNA]</scope>
    <source>
        <strain evidence="2 3">DSM 22999</strain>
    </source>
</reference>
<name>A0A2U0TGY5_9PAST</name>
<keyword evidence="3" id="KW-1185">Reference proteome</keyword>
<evidence type="ECO:0000313" key="2">
    <source>
        <dbReference type="EMBL" id="PVX42872.1"/>
    </source>
</evidence>
<dbReference type="PANTHER" id="PTHR35149">
    <property type="entry name" value="SLL5132 PROTEIN"/>
    <property type="match status" value="1"/>
</dbReference>
<feature type="domain" description="GmrSD restriction endonucleases C-terminal" evidence="1">
    <location>
        <begin position="242"/>
        <end position="376"/>
    </location>
</feature>
<dbReference type="Proteomes" id="UP000245909">
    <property type="component" value="Unassembled WGS sequence"/>
</dbReference>
<dbReference type="AlphaFoldDB" id="A0A2U0TGY5"/>
<dbReference type="RefSeq" id="WP_207774979.1">
    <property type="nucleotide sequence ID" value="NZ_QENU01000001.1"/>
</dbReference>
<sequence length="383" mass="45627">MFIFQNNRGKKTSNLEIVKAKFMFYINLYGGEDKEILIEDVQEKFKTIYESISHFNDYVINEDEVLLYSLRVYFNSLWESNPLERIDKELKIDKNHNKNDSLEFISKFTNEMSNDFNNMVTFFNNDERESPKIHSLIALNRIGVVMPFILKAYRYRIGMKKTEELCELFENIILRHRIISTRADLNSRLNDAFKAFSVENKSIDSIVDTINELKTSNKKENYWWNYWNNESLKESLEGALDHNIAKFILWKYENYLRNKINSVTGYKNFLRYEDVEKPELEHIAPRVPKEKPSNGYGKYDDKFKEAYLDCLGNYLLISKSHNCSIGNKPFKEKLSSYDGSVLEQQKEIEKFANENKNKDKIWGKMAIRDRRKKIIEFIKETYF</sequence>
<dbReference type="Pfam" id="PF07510">
    <property type="entry name" value="GmrSD_C"/>
    <property type="match status" value="1"/>
</dbReference>
<gene>
    <name evidence="2" type="ORF">C8D76_101202</name>
</gene>
<comment type="caution">
    <text evidence="2">The sequence shown here is derived from an EMBL/GenBank/DDBJ whole genome shotgun (WGS) entry which is preliminary data.</text>
</comment>
<evidence type="ECO:0000259" key="1">
    <source>
        <dbReference type="Pfam" id="PF07510"/>
    </source>
</evidence>
<accession>A0A2U0TGY5</accession>
<organism evidence="2 3">
    <name type="scientific">Alitibacter langaaensis DSM 22999</name>
    <dbReference type="NCBI Taxonomy" id="1122935"/>
    <lineage>
        <taxon>Bacteria</taxon>
        <taxon>Pseudomonadati</taxon>
        <taxon>Pseudomonadota</taxon>
        <taxon>Gammaproteobacteria</taxon>
        <taxon>Pasteurellales</taxon>
        <taxon>Pasteurellaceae</taxon>
        <taxon>Alitibacter</taxon>
    </lineage>
</organism>
<evidence type="ECO:0000313" key="3">
    <source>
        <dbReference type="Proteomes" id="UP000245909"/>
    </source>
</evidence>
<protein>
    <submittedName>
        <fullName evidence="2">Uncharacterized protein DUF1524</fullName>
    </submittedName>
</protein>
<dbReference type="EMBL" id="QENU01000001">
    <property type="protein sequence ID" value="PVX42872.1"/>
    <property type="molecule type" value="Genomic_DNA"/>
</dbReference>